<dbReference type="RefSeq" id="XP_058982104.1">
    <property type="nucleotide sequence ID" value="XM_059126121.1"/>
</dbReference>
<gene>
    <name evidence="3" type="primary">LOC131804005</name>
</gene>
<keyword evidence="1" id="KW-0732">Signal</keyword>
<keyword evidence="2" id="KW-1185">Reference proteome</keyword>
<accession>A0ABM3V8J6</accession>
<evidence type="ECO:0000313" key="3">
    <source>
        <dbReference type="RefSeq" id="XP_058982104.1"/>
    </source>
</evidence>
<evidence type="ECO:0000313" key="2">
    <source>
        <dbReference type="Proteomes" id="UP001652621"/>
    </source>
</evidence>
<name>A0ABM3V8J6_MUSDO</name>
<dbReference type="InterPro" id="IPR010512">
    <property type="entry name" value="DUF1091"/>
</dbReference>
<dbReference type="PANTHER" id="PTHR20898">
    <property type="entry name" value="DAEDALUS ON 3-RELATED-RELATED"/>
    <property type="match status" value="1"/>
</dbReference>
<dbReference type="GeneID" id="131804005"/>
<reference evidence="3" key="1">
    <citation type="submission" date="2025-08" db="UniProtKB">
        <authorList>
            <consortium name="RefSeq"/>
        </authorList>
    </citation>
    <scope>IDENTIFICATION</scope>
    <source>
        <strain evidence="3">Aabys</strain>
        <tissue evidence="3">Whole body</tissue>
    </source>
</reference>
<dbReference type="Proteomes" id="UP001652621">
    <property type="component" value="Unplaced"/>
</dbReference>
<dbReference type="Pfam" id="PF06477">
    <property type="entry name" value="DUF1091"/>
    <property type="match status" value="1"/>
</dbReference>
<protein>
    <submittedName>
        <fullName evidence="3">Uncharacterized protein LOC131804005</fullName>
    </submittedName>
</protein>
<dbReference type="SMART" id="SM00697">
    <property type="entry name" value="DM8"/>
    <property type="match status" value="1"/>
</dbReference>
<dbReference type="PANTHER" id="PTHR20898:SF0">
    <property type="entry name" value="DAEDALUS ON 3-RELATED"/>
    <property type="match status" value="1"/>
</dbReference>
<dbReference type="InterPro" id="IPR036846">
    <property type="entry name" value="GM2-AP_sf"/>
</dbReference>
<dbReference type="Gene3D" id="2.70.220.10">
    <property type="entry name" value="Ganglioside GM2 activator"/>
    <property type="match status" value="1"/>
</dbReference>
<organism evidence="2 3">
    <name type="scientific">Musca domestica</name>
    <name type="common">House fly</name>
    <dbReference type="NCBI Taxonomy" id="7370"/>
    <lineage>
        <taxon>Eukaryota</taxon>
        <taxon>Metazoa</taxon>
        <taxon>Ecdysozoa</taxon>
        <taxon>Arthropoda</taxon>
        <taxon>Hexapoda</taxon>
        <taxon>Insecta</taxon>
        <taxon>Pterygota</taxon>
        <taxon>Neoptera</taxon>
        <taxon>Endopterygota</taxon>
        <taxon>Diptera</taxon>
        <taxon>Brachycera</taxon>
        <taxon>Muscomorpha</taxon>
        <taxon>Muscoidea</taxon>
        <taxon>Muscidae</taxon>
        <taxon>Musca</taxon>
    </lineage>
</organism>
<proteinExistence type="predicted"/>
<evidence type="ECO:0000256" key="1">
    <source>
        <dbReference type="ARBA" id="ARBA00022729"/>
    </source>
</evidence>
<sequence>MNVEFLNFSCHAPPPLVKHYNCEFHELSTSRYVFNIDFELSRKLPEHAMIAIMVHFKARDSQRVVKFIDLKLKICDVLGNINTLPVVKKVLDSLMQNSNLPMSCPIKGNFPYRITNLTISDENMIKYIPAMHFNITLIFSDRQKQLGKVLAQGLTEARG</sequence>